<sequence length="301" mass="35274">MSNEKELAFNQTETSGCGYSDHGHEHHYECSCGHQHDHGHEHHYECNCGHQHDHGHEHHYECNCGHQHDHVHEDHHHECNCGHQHDHVHEDHHHECNCGHHHDHANEHHHKCSCDHHHNHGHEHHHHECGCGHHHNHHHDYEPHHGLTINFDGEVQADINRVWEILTENEYITQWSQGLRIEDYRPGGKLIYTDELETEHSFMILDIEPPVLFTFTWQEGTIAFELKGTTETTTLINFSNWLEIVDENAAISLTNWMINLQTIAALAEGVAIEDRDTQYVEILPRMRQMLSLEDTNTIEFE</sequence>
<evidence type="ECO:0000256" key="1">
    <source>
        <dbReference type="ARBA" id="ARBA00006817"/>
    </source>
</evidence>
<dbReference type="InterPro" id="IPR023393">
    <property type="entry name" value="START-like_dom_sf"/>
</dbReference>
<dbReference type="Gene3D" id="3.30.530.20">
    <property type="match status" value="1"/>
</dbReference>
<dbReference type="Proteomes" id="UP000189941">
    <property type="component" value="Unassembled WGS sequence"/>
</dbReference>
<organism evidence="3 4">
    <name type="scientific">Globicatella sulfidifaciens DSM 15739</name>
    <dbReference type="NCBI Taxonomy" id="1121925"/>
    <lineage>
        <taxon>Bacteria</taxon>
        <taxon>Bacillati</taxon>
        <taxon>Bacillota</taxon>
        <taxon>Bacilli</taxon>
        <taxon>Lactobacillales</taxon>
        <taxon>Aerococcaceae</taxon>
        <taxon>Globicatella</taxon>
    </lineage>
</organism>
<keyword evidence="4" id="KW-1185">Reference proteome</keyword>
<dbReference type="Pfam" id="PF08327">
    <property type="entry name" value="AHSA1"/>
    <property type="match status" value="1"/>
</dbReference>
<dbReference type="InterPro" id="IPR013538">
    <property type="entry name" value="ASHA1/2-like_C"/>
</dbReference>
<dbReference type="RefSeq" id="WP_078755994.1">
    <property type="nucleotide sequence ID" value="NZ_FUWO01000009.1"/>
</dbReference>
<dbReference type="EMBL" id="FUWO01000009">
    <property type="protein sequence ID" value="SJZ58946.1"/>
    <property type="molecule type" value="Genomic_DNA"/>
</dbReference>
<dbReference type="SUPFAM" id="SSF55961">
    <property type="entry name" value="Bet v1-like"/>
    <property type="match status" value="1"/>
</dbReference>
<protein>
    <submittedName>
        <fullName evidence="3">Uncharacterized conserved protein YndB, AHSA1/START domain</fullName>
    </submittedName>
</protein>
<dbReference type="AlphaFoldDB" id="A0A1T4LWD1"/>
<name>A0A1T4LWD1_9LACT</name>
<accession>A0A1T4LWD1</accession>
<reference evidence="4" key="1">
    <citation type="submission" date="2017-02" db="EMBL/GenBank/DDBJ databases">
        <authorList>
            <person name="Varghese N."/>
            <person name="Submissions S."/>
        </authorList>
    </citation>
    <scope>NUCLEOTIDE SEQUENCE [LARGE SCALE GENOMIC DNA]</scope>
    <source>
        <strain evidence="4">DSM 15739</strain>
    </source>
</reference>
<feature type="domain" description="Activator of Hsp90 ATPase homologue 1/2-like C-terminal" evidence="2">
    <location>
        <begin position="157"/>
        <end position="244"/>
    </location>
</feature>
<proteinExistence type="inferred from homology"/>
<comment type="similarity">
    <text evidence="1">Belongs to the AHA1 family.</text>
</comment>
<gene>
    <name evidence="3" type="ORF">SAMN02746011_01238</name>
</gene>
<evidence type="ECO:0000313" key="4">
    <source>
        <dbReference type="Proteomes" id="UP000189941"/>
    </source>
</evidence>
<dbReference type="STRING" id="1121925.SAMN02746011_01238"/>
<evidence type="ECO:0000313" key="3">
    <source>
        <dbReference type="EMBL" id="SJZ58946.1"/>
    </source>
</evidence>
<dbReference type="OrthoDB" id="9803476at2"/>
<evidence type="ECO:0000259" key="2">
    <source>
        <dbReference type="Pfam" id="PF08327"/>
    </source>
</evidence>